<dbReference type="RefSeq" id="WP_063964296.1">
    <property type="nucleotide sequence ID" value="NZ_JBCNAN010000012.1"/>
</dbReference>
<feature type="transmembrane region" description="Helical" evidence="1">
    <location>
        <begin position="60"/>
        <end position="81"/>
    </location>
</feature>
<protein>
    <recommendedName>
        <fullName evidence="4">ABC transporter permease</fullName>
    </recommendedName>
</protein>
<gene>
    <name evidence="2" type="ORF">AWH49_00330</name>
</gene>
<accession>A0A177LDS7</accession>
<dbReference type="Proteomes" id="UP000076935">
    <property type="component" value="Unassembled WGS sequence"/>
</dbReference>
<sequence>MKFSADALFKERVTSYYAEVRKYTRYMLNDHLLFVLVFGLGAILYYYSGWVQTIDKTFPAPLLMAVVLAIVLVWSPVYTYIKRPDTVYLLPLEEEMKPYLQKAVWTSFAAQIYVLVALLAFSMPMYAAVKQTGFGSFFVFLVVLLAAKLWNLFCRLEALNLPSNEKRMIDLVVRLLQNFALLYALFSGYMAIAGLAVFFMLLWLFHMGRQGNRPLKWELLAELEEKRLASFYRIANMFTDVPHLRGTVSRRAWLDGLLPGPQNGTHTYLLFRTFVRMNEYFGLYIRLTIIAVFIILFSGTMAVQLIAALLFLYLTGFQLMPIAVRHDYIIWPRLYPAGNTEKKAAVQKLLMRVMLIQSILFGGLSSINGTLSGAVIVLAASLVFSIFFTKIYAPSRLEKMSSVR</sequence>
<dbReference type="Pfam" id="PF05975">
    <property type="entry name" value="EcsB"/>
    <property type="match status" value="1"/>
</dbReference>
<feature type="transmembrane region" description="Helical" evidence="1">
    <location>
        <begin position="31"/>
        <end position="48"/>
    </location>
</feature>
<evidence type="ECO:0000313" key="3">
    <source>
        <dbReference type="Proteomes" id="UP000076935"/>
    </source>
</evidence>
<dbReference type="PIRSF" id="PIRSF037259">
    <property type="entry name" value="EcsB_ABC"/>
    <property type="match status" value="1"/>
</dbReference>
<keyword evidence="1" id="KW-1133">Transmembrane helix</keyword>
<keyword evidence="1" id="KW-0472">Membrane</keyword>
<comment type="caution">
    <text evidence="2">The sequence shown here is derived from an EMBL/GenBank/DDBJ whole genome shotgun (WGS) entry which is preliminary data.</text>
</comment>
<reference evidence="2 3" key="1">
    <citation type="submission" date="2016-01" db="EMBL/GenBank/DDBJ databases">
        <title>Investigation of taxonomic status of Bacillus aminovorans.</title>
        <authorList>
            <person name="Verma A."/>
            <person name="Pal Y."/>
            <person name="Krishnamurthi S."/>
        </authorList>
    </citation>
    <scope>NUCLEOTIDE SEQUENCE [LARGE SCALE GENOMIC DNA]</scope>
    <source>
        <strain evidence="2 3">DSM 1314</strain>
    </source>
</reference>
<evidence type="ECO:0000313" key="2">
    <source>
        <dbReference type="EMBL" id="OAH63335.1"/>
    </source>
</evidence>
<feature type="transmembrane region" description="Helical" evidence="1">
    <location>
        <begin position="133"/>
        <end position="153"/>
    </location>
</feature>
<proteinExistence type="predicted"/>
<feature type="transmembrane region" description="Helical" evidence="1">
    <location>
        <begin position="373"/>
        <end position="393"/>
    </location>
</feature>
<keyword evidence="3" id="KW-1185">Reference proteome</keyword>
<dbReference type="GO" id="GO:0016020">
    <property type="term" value="C:membrane"/>
    <property type="evidence" value="ECO:0007669"/>
    <property type="project" value="InterPro"/>
</dbReference>
<organism evidence="2 3">
    <name type="scientific">Domibacillus aminovorans</name>
    <dbReference type="NCBI Taxonomy" id="29332"/>
    <lineage>
        <taxon>Bacteria</taxon>
        <taxon>Bacillati</taxon>
        <taxon>Bacillota</taxon>
        <taxon>Bacilli</taxon>
        <taxon>Bacillales</taxon>
        <taxon>Bacillaceae</taxon>
        <taxon>Domibacillus</taxon>
    </lineage>
</organism>
<name>A0A177LDS7_9BACI</name>
<evidence type="ECO:0000256" key="1">
    <source>
        <dbReference type="SAM" id="Phobius"/>
    </source>
</evidence>
<dbReference type="InterPro" id="IPR010288">
    <property type="entry name" value="EcsB_ABC"/>
</dbReference>
<dbReference type="STRING" id="29332.AWH48_15050"/>
<feature type="transmembrane region" description="Helical" evidence="1">
    <location>
        <begin position="103"/>
        <end position="121"/>
    </location>
</feature>
<keyword evidence="1" id="KW-0812">Transmembrane</keyword>
<dbReference type="EMBL" id="LQWY01000001">
    <property type="protein sequence ID" value="OAH63335.1"/>
    <property type="molecule type" value="Genomic_DNA"/>
</dbReference>
<feature type="transmembrane region" description="Helical" evidence="1">
    <location>
        <begin position="280"/>
        <end position="299"/>
    </location>
</feature>
<dbReference type="AlphaFoldDB" id="A0A177LDS7"/>
<feature type="transmembrane region" description="Helical" evidence="1">
    <location>
        <begin position="305"/>
        <end position="324"/>
    </location>
</feature>
<evidence type="ECO:0008006" key="4">
    <source>
        <dbReference type="Google" id="ProtNLM"/>
    </source>
</evidence>
<feature type="transmembrane region" description="Helical" evidence="1">
    <location>
        <begin position="349"/>
        <end position="367"/>
    </location>
</feature>
<feature type="transmembrane region" description="Helical" evidence="1">
    <location>
        <begin position="180"/>
        <end position="205"/>
    </location>
</feature>